<accession>A0A2K1NZB7</accession>
<organism evidence="2 3">
    <name type="scientific">Petrotoga olearia DSM 13574</name>
    <dbReference type="NCBI Taxonomy" id="1122955"/>
    <lineage>
        <taxon>Bacteria</taxon>
        <taxon>Thermotogati</taxon>
        <taxon>Thermotogota</taxon>
        <taxon>Thermotogae</taxon>
        <taxon>Petrotogales</taxon>
        <taxon>Petrotogaceae</taxon>
        <taxon>Petrotoga</taxon>
    </lineage>
</organism>
<feature type="domain" description="Schlafen AlbA-2" evidence="1">
    <location>
        <begin position="14"/>
        <end position="119"/>
    </location>
</feature>
<dbReference type="EMBL" id="AZRL01000017">
    <property type="protein sequence ID" value="PNR95872.1"/>
    <property type="molecule type" value="Genomic_DNA"/>
</dbReference>
<dbReference type="SUPFAM" id="SSF46785">
    <property type="entry name" value="Winged helix' DNA-binding domain"/>
    <property type="match status" value="1"/>
</dbReference>
<evidence type="ECO:0000259" key="1">
    <source>
        <dbReference type="Pfam" id="PF04326"/>
    </source>
</evidence>
<sequence length="452" mass="52227">MKKEKRNMDLESVESHTTEFKSSWRDEYLKWICAFANTDGGRLLIGVDDNGKPVGVEDSKKLLEDLPNKLRDILGIIPSVRLEKENGKEIIIIEVEHSYVPISYHGRFYVRSGSTIQELKGKDLTRFLISNSGKHWEEYIEENAFIEDINNETIEKFKQIAIKRIPLVKDENEPIKVLEKLNLIKNGKLTRAALLLFGKNPKRFWTSSYIKVGKFLTDTDIISSDDIEGNLFEQVEKTMESLRTKYLISEIRFEGIYRKEELEYPEEALREAIINSVIHRDYIGPHTQLKIYPDKIILWNVGTLPKEIKVDELKKNHSSYPRNELLADVFFKAGLIEAWGRGTIKITDECKKAGLPEPEFKEEFGGFAVYFYKDIYTEDNLRKMGLNERQIKAVKYVKEKGKITNKEYQEITNVSRQMATIDLAEIVKKGVFARIGKAGKGVAYQLTKLTNK</sequence>
<dbReference type="InterPro" id="IPR038461">
    <property type="entry name" value="Schlafen_AlbA_2_dom_sf"/>
</dbReference>
<dbReference type="PANTHER" id="PTHR30595">
    <property type="entry name" value="GLPR-RELATED TRANSCRIPTIONAL REPRESSOR"/>
    <property type="match status" value="1"/>
</dbReference>
<evidence type="ECO:0000313" key="2">
    <source>
        <dbReference type="EMBL" id="PNR95872.1"/>
    </source>
</evidence>
<dbReference type="PANTHER" id="PTHR30595:SF6">
    <property type="entry name" value="SCHLAFEN ALBA-2 DOMAIN-CONTAINING PROTEIN"/>
    <property type="match status" value="1"/>
</dbReference>
<name>A0A2K1NZB7_9BACT</name>
<reference evidence="2 3" key="1">
    <citation type="submission" date="2013-12" db="EMBL/GenBank/DDBJ databases">
        <title>Comparative genomics of Petrotoga isolates.</title>
        <authorList>
            <person name="Nesbo C.L."/>
            <person name="Charchuk R."/>
            <person name="Chow K."/>
        </authorList>
    </citation>
    <scope>NUCLEOTIDE SEQUENCE [LARGE SCALE GENOMIC DNA]</scope>
    <source>
        <strain evidence="2 3">DSM 13574</strain>
    </source>
</reference>
<proteinExistence type="predicted"/>
<dbReference type="InterPro" id="IPR036388">
    <property type="entry name" value="WH-like_DNA-bd_sf"/>
</dbReference>
<dbReference type="Gene3D" id="3.30.565.60">
    <property type="match status" value="1"/>
</dbReference>
<dbReference type="Proteomes" id="UP000236434">
    <property type="component" value="Unassembled WGS sequence"/>
</dbReference>
<dbReference type="Pfam" id="PF04326">
    <property type="entry name" value="SLFN_AlbA_2"/>
    <property type="match status" value="1"/>
</dbReference>
<dbReference type="Gene3D" id="3.30.950.30">
    <property type="entry name" value="Schlafen, AAA domain"/>
    <property type="match status" value="1"/>
</dbReference>
<dbReference type="AlphaFoldDB" id="A0A2K1NZB7"/>
<dbReference type="RefSeq" id="WP_245858670.1">
    <property type="nucleotide sequence ID" value="NZ_AZRL01000017.1"/>
</dbReference>
<dbReference type="Pfam" id="PF13749">
    <property type="entry name" value="HATPase_c_4"/>
    <property type="match status" value="1"/>
</dbReference>
<dbReference type="InterPro" id="IPR007421">
    <property type="entry name" value="Schlafen_AlbA_2_dom"/>
</dbReference>
<protein>
    <submittedName>
        <fullName evidence="2">Transcriptional regulator</fullName>
    </submittedName>
</protein>
<gene>
    <name evidence="2" type="ORF">X929_06785</name>
</gene>
<comment type="caution">
    <text evidence="2">The sequence shown here is derived from an EMBL/GenBank/DDBJ whole genome shotgun (WGS) entry which is preliminary data.</text>
</comment>
<dbReference type="Gene3D" id="1.10.10.10">
    <property type="entry name" value="Winged helix-like DNA-binding domain superfamily/Winged helix DNA-binding domain"/>
    <property type="match status" value="1"/>
</dbReference>
<evidence type="ECO:0000313" key="3">
    <source>
        <dbReference type="Proteomes" id="UP000236434"/>
    </source>
</evidence>
<dbReference type="InterPro" id="IPR036390">
    <property type="entry name" value="WH_DNA-bd_sf"/>
</dbReference>
<dbReference type="InterPro" id="IPR038475">
    <property type="entry name" value="RecG_C_sf"/>
</dbReference>